<name>A0ABT6ZVD3_9ACTN</name>
<reference evidence="2 3" key="1">
    <citation type="submission" date="2023-05" db="EMBL/GenBank/DDBJ databases">
        <title>Streptantibioticus silvisoli sp. nov., acidotolerant actinomycetes 1 from pine litter.</title>
        <authorList>
            <person name="Swiecimska M."/>
            <person name="Golinska P."/>
            <person name="Sangal V."/>
            <person name="Wachnowicz B."/>
            <person name="Goodfellow M."/>
        </authorList>
    </citation>
    <scope>NUCLEOTIDE SEQUENCE [LARGE SCALE GENOMIC DNA]</scope>
    <source>
        <strain evidence="2 3">DSM 42109</strain>
    </source>
</reference>
<accession>A0ABT6ZVD3</accession>
<comment type="caution">
    <text evidence="2">The sequence shown here is derived from an EMBL/GenBank/DDBJ whole genome shotgun (WGS) entry which is preliminary data.</text>
</comment>
<feature type="compositionally biased region" description="Basic residues" evidence="1">
    <location>
        <begin position="93"/>
        <end position="105"/>
    </location>
</feature>
<evidence type="ECO:0000313" key="2">
    <source>
        <dbReference type="EMBL" id="MDJ1132759.1"/>
    </source>
</evidence>
<dbReference type="EMBL" id="JANCPR020000010">
    <property type="protein sequence ID" value="MDJ1132759.1"/>
    <property type="molecule type" value="Genomic_DNA"/>
</dbReference>
<keyword evidence="3" id="KW-1185">Reference proteome</keyword>
<sequence>MTDGKGPGLVRFYLACDAADCGTRAVFDLVIETSPPPIEEDVIGHITHSGAEAADYIKEQGWTFIQTFGYFCPTCSTPRSERRATPPTARRAAPQRRTRRAPKRP</sequence>
<gene>
    <name evidence="2" type="ORF">NMN56_012500</name>
</gene>
<feature type="region of interest" description="Disordered" evidence="1">
    <location>
        <begin position="76"/>
        <end position="105"/>
    </location>
</feature>
<protein>
    <submittedName>
        <fullName evidence="2">Uncharacterized protein</fullName>
    </submittedName>
</protein>
<dbReference type="Proteomes" id="UP001214441">
    <property type="component" value="Unassembled WGS sequence"/>
</dbReference>
<organism evidence="2 3">
    <name type="scientific">Streptomyces iconiensis</name>
    <dbReference type="NCBI Taxonomy" id="1384038"/>
    <lineage>
        <taxon>Bacteria</taxon>
        <taxon>Bacillati</taxon>
        <taxon>Actinomycetota</taxon>
        <taxon>Actinomycetes</taxon>
        <taxon>Kitasatosporales</taxon>
        <taxon>Streptomycetaceae</taxon>
        <taxon>Streptomyces</taxon>
    </lineage>
</organism>
<evidence type="ECO:0000313" key="3">
    <source>
        <dbReference type="Proteomes" id="UP001214441"/>
    </source>
</evidence>
<evidence type="ECO:0000256" key="1">
    <source>
        <dbReference type="SAM" id="MobiDB-lite"/>
    </source>
</evidence>
<dbReference type="RefSeq" id="WP_274040113.1">
    <property type="nucleotide sequence ID" value="NZ_JANCPR020000010.1"/>
</dbReference>
<proteinExistence type="predicted"/>